<dbReference type="InterPro" id="IPR013235">
    <property type="entry name" value="PPP_dom"/>
</dbReference>
<name>A0A7R8H9B0_LEPSM</name>
<dbReference type="SUPFAM" id="SSF56300">
    <property type="entry name" value="Metallo-dependent phosphatases"/>
    <property type="match status" value="1"/>
</dbReference>
<evidence type="ECO:0000256" key="5">
    <source>
        <dbReference type="ARBA" id="ARBA00022801"/>
    </source>
</evidence>
<evidence type="ECO:0000313" key="8">
    <source>
        <dbReference type="EMBL" id="CAF2938166.1"/>
    </source>
</evidence>
<evidence type="ECO:0000256" key="4">
    <source>
        <dbReference type="ARBA" id="ARBA00022737"/>
    </source>
</evidence>
<dbReference type="Gene3D" id="3.60.21.10">
    <property type="match status" value="2"/>
</dbReference>
<dbReference type="OrthoDB" id="445564at2759"/>
<sequence length="256" mass="29250">MQRQNMLNVVKWFSKLRLNKAIAVEEKVVSIVDSLNLASMVVDDTYTGPRLNPDDNFAITRDFMTELLQYYKDLKVLHRRFAFQMLIDVKNLFMTQPSLVDINVPPSNKFTICGGNHESENMNKMYGFEGEVKSKYSSVMADLFTEVYNWLPLCHRINEKVLVMHGGLFSNDDVTLEDIRSVDRCRMVFHPVNVAPVANSDLMSHEVKEEGYEVSHNGAFINIKGDDLTPKYITYEAVPHPNIKPMAYAANSFLLG</sequence>
<reference evidence="8" key="1">
    <citation type="submission" date="2021-02" db="EMBL/GenBank/DDBJ databases">
        <authorList>
            <person name="Bekaert M."/>
        </authorList>
    </citation>
    <scope>NUCLEOTIDE SEQUENCE</scope>
    <source>
        <strain evidence="8">IoA-00</strain>
    </source>
</reference>
<keyword evidence="3" id="KW-0479">Metal-binding</keyword>
<dbReference type="EMBL" id="HG994584">
    <property type="protein sequence ID" value="CAF2938166.1"/>
    <property type="molecule type" value="Genomic_DNA"/>
</dbReference>
<evidence type="ECO:0000256" key="1">
    <source>
        <dbReference type="ARBA" id="ARBA00001936"/>
    </source>
</evidence>
<dbReference type="EC" id="3.1.3.16" evidence="2"/>
<evidence type="ECO:0000256" key="6">
    <source>
        <dbReference type="ARBA" id="ARBA00023211"/>
    </source>
</evidence>
<dbReference type="InterPro" id="IPR006186">
    <property type="entry name" value="Ser/Thr-sp_prot-phosphatase"/>
</dbReference>
<dbReference type="Proteomes" id="UP000675881">
    <property type="component" value="Chromosome 5"/>
</dbReference>
<dbReference type="SMART" id="SM00156">
    <property type="entry name" value="PP2Ac"/>
    <property type="match status" value="1"/>
</dbReference>
<comment type="cofactor">
    <cofactor evidence="1">
        <name>Mn(2+)</name>
        <dbReference type="ChEBI" id="CHEBI:29035"/>
    </cofactor>
</comment>
<dbReference type="Pfam" id="PF08321">
    <property type="entry name" value="PPP5"/>
    <property type="match status" value="1"/>
</dbReference>
<accession>A0A7R8H9B0</accession>
<protein>
    <recommendedName>
        <fullName evidence="2">protein-serine/threonine phosphatase</fullName>
        <ecNumber evidence="2">3.1.3.16</ecNumber>
    </recommendedName>
</protein>
<dbReference type="Pfam" id="PF00149">
    <property type="entry name" value="Metallophos"/>
    <property type="match status" value="1"/>
</dbReference>
<dbReference type="InterPro" id="IPR029052">
    <property type="entry name" value="Metallo-depent_PP-like"/>
</dbReference>
<keyword evidence="9" id="KW-1185">Reference proteome</keyword>
<evidence type="ECO:0000256" key="3">
    <source>
        <dbReference type="ARBA" id="ARBA00022723"/>
    </source>
</evidence>
<evidence type="ECO:0000256" key="2">
    <source>
        <dbReference type="ARBA" id="ARBA00013081"/>
    </source>
</evidence>
<proteinExistence type="predicted"/>
<keyword evidence="5 8" id="KW-0378">Hydrolase</keyword>
<organism evidence="8 9">
    <name type="scientific">Lepeophtheirus salmonis</name>
    <name type="common">Salmon louse</name>
    <name type="synonym">Caligus salmonis</name>
    <dbReference type="NCBI Taxonomy" id="72036"/>
    <lineage>
        <taxon>Eukaryota</taxon>
        <taxon>Metazoa</taxon>
        <taxon>Ecdysozoa</taxon>
        <taxon>Arthropoda</taxon>
        <taxon>Crustacea</taxon>
        <taxon>Multicrustacea</taxon>
        <taxon>Hexanauplia</taxon>
        <taxon>Copepoda</taxon>
        <taxon>Siphonostomatoida</taxon>
        <taxon>Caligidae</taxon>
        <taxon>Lepeophtheirus</taxon>
    </lineage>
</organism>
<dbReference type="GO" id="GO:0004722">
    <property type="term" value="F:protein serine/threonine phosphatase activity"/>
    <property type="evidence" value="ECO:0007669"/>
    <property type="project" value="UniProtKB-EC"/>
</dbReference>
<dbReference type="InterPro" id="IPR051134">
    <property type="entry name" value="PPP_phosphatase"/>
</dbReference>
<dbReference type="AlphaFoldDB" id="A0A7R8H9B0"/>
<dbReference type="PANTHER" id="PTHR45668">
    <property type="entry name" value="SERINE/THREONINE-PROTEIN PHOSPHATASE 5-RELATED"/>
    <property type="match status" value="1"/>
</dbReference>
<dbReference type="PRINTS" id="PR00114">
    <property type="entry name" value="STPHPHTASE"/>
</dbReference>
<dbReference type="GO" id="GO:0046872">
    <property type="term" value="F:metal ion binding"/>
    <property type="evidence" value="ECO:0007669"/>
    <property type="project" value="UniProtKB-KW"/>
</dbReference>
<keyword evidence="6" id="KW-0464">Manganese</keyword>
<feature type="domain" description="Serine/threonine specific protein phosphatases" evidence="7">
    <location>
        <begin position="77"/>
        <end position="239"/>
    </location>
</feature>
<evidence type="ECO:0000259" key="7">
    <source>
        <dbReference type="SMART" id="SM00156"/>
    </source>
</evidence>
<dbReference type="PANTHER" id="PTHR45668:SF5">
    <property type="entry name" value="SERINE_THREONINE-PROTEIN PHOSPHATASE 5"/>
    <property type="match status" value="1"/>
</dbReference>
<gene>
    <name evidence="8" type="ORF">LSAA_9783</name>
</gene>
<keyword evidence="4" id="KW-0677">Repeat</keyword>
<dbReference type="InterPro" id="IPR004843">
    <property type="entry name" value="Calcineurin-like_PHP"/>
</dbReference>
<evidence type="ECO:0000313" key="9">
    <source>
        <dbReference type="Proteomes" id="UP000675881"/>
    </source>
</evidence>